<evidence type="ECO:0000256" key="2">
    <source>
        <dbReference type="ARBA" id="ARBA00022448"/>
    </source>
</evidence>
<reference evidence="7" key="1">
    <citation type="journal article" date="2021" name="Nat. Commun.">
        <title>Genetic determinants of endophytism in the Arabidopsis root mycobiome.</title>
        <authorList>
            <person name="Mesny F."/>
            <person name="Miyauchi S."/>
            <person name="Thiergart T."/>
            <person name="Pickel B."/>
            <person name="Atanasova L."/>
            <person name="Karlsson M."/>
            <person name="Huettel B."/>
            <person name="Barry K.W."/>
            <person name="Haridas S."/>
            <person name="Chen C."/>
            <person name="Bauer D."/>
            <person name="Andreopoulos W."/>
            <person name="Pangilinan J."/>
            <person name="LaButti K."/>
            <person name="Riley R."/>
            <person name="Lipzen A."/>
            <person name="Clum A."/>
            <person name="Drula E."/>
            <person name="Henrissat B."/>
            <person name="Kohler A."/>
            <person name="Grigoriev I.V."/>
            <person name="Martin F.M."/>
            <person name="Hacquard S."/>
        </authorList>
    </citation>
    <scope>NUCLEOTIDE SEQUENCE</scope>
    <source>
        <strain evidence="7">MPI-CAGE-CH-0235</strain>
    </source>
</reference>
<comment type="caution">
    <text evidence="7">The sequence shown here is derived from an EMBL/GenBank/DDBJ whole genome shotgun (WGS) entry which is preliminary data.</text>
</comment>
<feature type="compositionally biased region" description="Polar residues" evidence="5">
    <location>
        <begin position="614"/>
        <end position="650"/>
    </location>
</feature>
<dbReference type="GO" id="GO:0006405">
    <property type="term" value="P:RNA export from nucleus"/>
    <property type="evidence" value="ECO:0007669"/>
    <property type="project" value="TreeGrafter"/>
</dbReference>
<evidence type="ECO:0000256" key="3">
    <source>
        <dbReference type="ARBA" id="ARBA00023242"/>
    </source>
</evidence>
<dbReference type="GO" id="GO:0005643">
    <property type="term" value="C:nuclear pore"/>
    <property type="evidence" value="ECO:0007669"/>
    <property type="project" value="TreeGrafter"/>
</dbReference>
<gene>
    <name evidence="7" type="ORF">B0I35DRAFT_385799</name>
</gene>
<dbReference type="PANTHER" id="PTHR23193:SF23">
    <property type="entry name" value="NUCLEAR PORE COMPLEX PROTEIN NUP153"/>
    <property type="match status" value="1"/>
</dbReference>
<keyword evidence="3" id="KW-0539">Nucleus</keyword>
<proteinExistence type="predicted"/>
<feature type="compositionally biased region" description="Polar residues" evidence="5">
    <location>
        <begin position="801"/>
        <end position="811"/>
    </location>
</feature>
<keyword evidence="4" id="KW-0175">Coiled coil</keyword>
<evidence type="ECO:0000313" key="7">
    <source>
        <dbReference type="EMBL" id="KAH7328871.1"/>
    </source>
</evidence>
<sequence length="1511" mass="158359">MSFGFGNSAGAGGASSGPDLETIQTEALGFLTIAGEAKLRLTSSWSPLPAPTASLLSIASGKGLVAAAGPDQVIIATTESVRKALEKSQEGDSDIRGFEPQLKIPMPMRISQLAFTADENYLILSAESGGGLAVYEVQNLLQGSTNSAFELPTNGETLRLLAPNPTAEKAELCAIVTTSGKLHMANLKERTLSGVLKDQVSSACWSSKGKQLCAGLGNGTIYQMTPEGEGKGEIPRPPGLGDCHISSLGWLENHLFLAIYRPTNDPASSVYYIITRQPPSSFSFQKIADPVEPFGAEKTAHHSILRLRDFPPNLQDLLIVSSTASTEVGLLSRSKVPLASDKPAEAITGVFTTTELADDTKRPTLPMTDSMDDSTPVGVALDLSSKDKVYKPIPSDEELEESPSPLPGFWVMTHEGILCCWWLVYTDSIKQGTSYPGLMGLSGSNQAALPAPAPAASSPFSALGGSPLGGGSTSSPAPAFGASSQLGQKASPWGTPSAASQPPASNTGGATFGSSGFANSTPTAAPAFGKPSAIGFGQSSQIGMRTSPWATSASSFGQSSFGSLDKGNAGQSPFGSVAANSNSSSAPGGGGFAGFASKSGFSALSGGSSVFGSNTEKTSSLFGGNTEKTSSPFSDSADNTSSPFGSTTEKPSPFGSTAEKPSPFGSTAEKRSPFGSGGAFKQDGDTAFPPKQDKPSGDPFGSTPFKLQSSFKPDPSAQDDARQPPAPSSSSMGFGGLGSILDDTVKQSLLPDSATKDDDMDTADASEPTPRAKQSSPFARPPSPESTTPTTTPAPPKFSFVTASAPMNTSGPGSGLFGASLGQSKPFVSNSIFGQSSFKSIGENKSGSTTPKIKVEEDAPLPPDTTSKAAYPIGDSSSSSAASTVGSRTFGSATTAFNSESSGPAATPKFGAPSIFTTTSKPSESISSGFVNVSRPATKTMVTEDAPLPPSTLFSKPSAPKAPVKPDDAPLPPDFIAPKAPSRQPSGIPPVPDLEEEEESDLDESAEEEEEEEDDNATEGSGVDVAKDLGSSMSNIGQTPGMTPQSSFGGLGGTTPATARPANEGGRSLFGEISRNAPMFPRPHATSPRSPSPVRGAIPNRVIRTDSIRSVSTPAMASQLLGHKGSQSQLGGYIASKERQIQTEDPFMQQQRRMKARQQAEEAQPLVDKEDDEIQKLLASEVQGTLELDEFIAHSNIVPPAKESVPSQVEAVYRDINSMIDTFGMNLRGVKGFIKGHTESAKEGGRTAADLEVADDWVLCEVNQLGEVLDTELYPDLEEGRVQDLEEKLQACQELGKDMHRLRAKQEDLKRILMTKMDPDQADVAKSMPLSAEQAAQQNELRREFTNFAKLLAQAEEALTLLKTRIASASSTSGRGNSNVPTVEAIIRTIGKMTSMVEKRSGDIDVLENELRKMRLSSVSREASPMMTPQGKRSVKFPMESTPTRSLRHSISSTPGALVKATPPRKKLSGFSKEEKGDLMDKRARRQAVLGKLKTGVEKRGVTVWNMEDIE</sequence>
<feature type="coiled-coil region" evidence="4">
    <location>
        <begin position="1338"/>
        <end position="1372"/>
    </location>
</feature>
<dbReference type="SUPFAM" id="SSF117289">
    <property type="entry name" value="Nucleoporin domain"/>
    <property type="match status" value="1"/>
</dbReference>
<name>A0A8K0T3V0_9HYPO</name>
<keyword evidence="2" id="KW-0813">Transport</keyword>
<dbReference type="OrthoDB" id="248320at2759"/>
<protein>
    <recommendedName>
        <fullName evidence="6">Nucleoporin Nup159/Nup146 N-terminal domain-containing protein</fullName>
    </recommendedName>
</protein>
<feature type="compositionally biased region" description="Low complexity" evidence="5">
    <location>
        <begin position="574"/>
        <end position="586"/>
    </location>
</feature>
<dbReference type="InterPro" id="IPR026054">
    <property type="entry name" value="Nucleoporin"/>
</dbReference>
<feature type="compositionally biased region" description="Low complexity" evidence="5">
    <location>
        <begin position="473"/>
        <end position="484"/>
    </location>
</feature>
<dbReference type="Gene3D" id="2.130.10.10">
    <property type="entry name" value="YVTN repeat-like/Quinoprotein amine dehydrogenase"/>
    <property type="match status" value="1"/>
</dbReference>
<accession>A0A8K0T3V0</accession>
<feature type="compositionally biased region" description="Polar residues" evidence="5">
    <location>
        <begin position="1441"/>
        <end position="1455"/>
    </location>
</feature>
<feature type="region of interest" description="Disordered" evidence="5">
    <location>
        <begin position="447"/>
        <end position="516"/>
    </location>
</feature>
<dbReference type="GO" id="GO:0017056">
    <property type="term" value="F:structural constituent of nuclear pore"/>
    <property type="evidence" value="ECO:0007669"/>
    <property type="project" value="TreeGrafter"/>
</dbReference>
<dbReference type="Proteomes" id="UP000813444">
    <property type="component" value="Unassembled WGS sequence"/>
</dbReference>
<feature type="compositionally biased region" description="Polar residues" evidence="5">
    <location>
        <begin position="884"/>
        <end position="904"/>
    </location>
</feature>
<dbReference type="FunFam" id="2.130.10.10:FF:000645">
    <property type="entry name" value="Putative nuclear pore complex subunit Nup159"/>
    <property type="match status" value="1"/>
</dbReference>
<feature type="compositionally biased region" description="Low complexity" evidence="5">
    <location>
        <begin position="552"/>
        <end position="563"/>
    </location>
</feature>
<evidence type="ECO:0000313" key="8">
    <source>
        <dbReference type="Proteomes" id="UP000813444"/>
    </source>
</evidence>
<organism evidence="7 8">
    <name type="scientific">Stachybotrys elegans</name>
    <dbReference type="NCBI Taxonomy" id="80388"/>
    <lineage>
        <taxon>Eukaryota</taxon>
        <taxon>Fungi</taxon>
        <taxon>Dikarya</taxon>
        <taxon>Ascomycota</taxon>
        <taxon>Pezizomycotina</taxon>
        <taxon>Sordariomycetes</taxon>
        <taxon>Hypocreomycetidae</taxon>
        <taxon>Hypocreales</taxon>
        <taxon>Stachybotryaceae</taxon>
        <taxon>Stachybotrys</taxon>
    </lineage>
</organism>
<feature type="compositionally biased region" description="Acidic residues" evidence="5">
    <location>
        <begin position="993"/>
        <end position="1017"/>
    </location>
</feature>
<feature type="compositionally biased region" description="Polar residues" evidence="5">
    <location>
        <begin position="837"/>
        <end position="851"/>
    </location>
</feature>
<dbReference type="EMBL" id="JAGPNK010000001">
    <property type="protein sequence ID" value="KAH7328871.1"/>
    <property type="molecule type" value="Genomic_DNA"/>
</dbReference>
<feature type="region of interest" description="Disordered" evidence="5">
    <location>
        <begin position="549"/>
        <end position="592"/>
    </location>
</feature>
<dbReference type="Pfam" id="PF16755">
    <property type="entry name" value="Beta-prop_NUP159_NUP214"/>
    <property type="match status" value="1"/>
</dbReference>
<feature type="coiled-coil region" evidence="4">
    <location>
        <begin position="1285"/>
        <end position="1312"/>
    </location>
</feature>
<dbReference type="PANTHER" id="PTHR23193">
    <property type="entry name" value="NUCLEAR PORE COMPLEX PROTEIN NUP"/>
    <property type="match status" value="1"/>
</dbReference>
<evidence type="ECO:0000259" key="6">
    <source>
        <dbReference type="Pfam" id="PF16755"/>
    </source>
</evidence>
<dbReference type="GO" id="GO:0006606">
    <property type="term" value="P:protein import into nucleus"/>
    <property type="evidence" value="ECO:0007669"/>
    <property type="project" value="TreeGrafter"/>
</dbReference>
<dbReference type="GO" id="GO:0008139">
    <property type="term" value="F:nuclear localization sequence binding"/>
    <property type="evidence" value="ECO:0007669"/>
    <property type="project" value="TreeGrafter"/>
</dbReference>
<feature type="compositionally biased region" description="Polar residues" evidence="5">
    <location>
        <begin position="915"/>
        <end position="941"/>
    </location>
</feature>
<evidence type="ECO:0000256" key="4">
    <source>
        <dbReference type="SAM" id="Coils"/>
    </source>
</evidence>
<feature type="region of interest" description="Disordered" evidence="5">
    <location>
        <begin position="606"/>
        <end position="821"/>
    </location>
</feature>
<feature type="region of interest" description="Disordered" evidence="5">
    <location>
        <begin position="1419"/>
        <end position="1480"/>
    </location>
</feature>
<feature type="domain" description="Nucleoporin Nup159/Nup146 N-terminal" evidence="6">
    <location>
        <begin position="49"/>
        <end position="418"/>
    </location>
</feature>
<feature type="region of interest" description="Disordered" evidence="5">
    <location>
        <begin position="837"/>
        <end position="1097"/>
    </location>
</feature>
<dbReference type="InterPro" id="IPR015943">
    <property type="entry name" value="WD40/YVTN_repeat-like_dom_sf"/>
</dbReference>
<feature type="compositionally biased region" description="Low complexity" evidence="5">
    <location>
        <begin position="447"/>
        <end position="465"/>
    </location>
</feature>
<keyword evidence="8" id="KW-1185">Reference proteome</keyword>
<comment type="subcellular location">
    <subcellularLocation>
        <location evidence="1">Nucleus</location>
    </subcellularLocation>
</comment>
<dbReference type="InterPro" id="IPR039462">
    <property type="entry name" value="Nup159/Nup146_N"/>
</dbReference>
<feature type="compositionally biased region" description="Polar residues" evidence="5">
    <location>
        <begin position="1031"/>
        <end position="1048"/>
    </location>
</feature>
<evidence type="ECO:0000256" key="5">
    <source>
        <dbReference type="SAM" id="MobiDB-lite"/>
    </source>
</evidence>
<feature type="compositionally biased region" description="Polar residues" evidence="5">
    <location>
        <begin position="497"/>
        <end position="516"/>
    </location>
</feature>
<evidence type="ECO:0000256" key="1">
    <source>
        <dbReference type="ARBA" id="ARBA00004123"/>
    </source>
</evidence>